<keyword evidence="3" id="KW-0132">Cell division</keyword>
<dbReference type="Proteomes" id="UP001473302">
    <property type="component" value="Unassembled WGS sequence"/>
</dbReference>
<comment type="caution">
    <text evidence="8">The sequence shown here is derived from an EMBL/GenBank/DDBJ whole genome shotgun (WGS) entry which is preliminary data.</text>
</comment>
<dbReference type="PANTHER" id="PTHR12830">
    <property type="entry name" value="ANAPHASE-PROMOTING COMPLEX SUBUNIT 5"/>
    <property type="match status" value="1"/>
</dbReference>
<evidence type="ECO:0000256" key="3">
    <source>
        <dbReference type="ARBA" id="ARBA00022618"/>
    </source>
</evidence>
<keyword evidence="5" id="KW-0833">Ubl conjugation pathway</keyword>
<evidence type="ECO:0000256" key="2">
    <source>
        <dbReference type="ARBA" id="ARBA00016066"/>
    </source>
</evidence>
<name>A0ABP9YSC0_9FUNG</name>
<evidence type="ECO:0000256" key="4">
    <source>
        <dbReference type="ARBA" id="ARBA00022776"/>
    </source>
</evidence>
<evidence type="ECO:0000313" key="8">
    <source>
        <dbReference type="EMBL" id="GAA5809760.1"/>
    </source>
</evidence>
<proteinExistence type="inferred from homology"/>
<keyword evidence="4" id="KW-0498">Mitosis</keyword>
<organism evidence="8 9">
    <name type="scientific">Mucor flavus</name>
    <dbReference type="NCBI Taxonomy" id="439312"/>
    <lineage>
        <taxon>Eukaryota</taxon>
        <taxon>Fungi</taxon>
        <taxon>Fungi incertae sedis</taxon>
        <taxon>Mucoromycota</taxon>
        <taxon>Mucoromycotina</taxon>
        <taxon>Mucoromycetes</taxon>
        <taxon>Mucorales</taxon>
        <taxon>Mucorineae</taxon>
        <taxon>Mucoraceae</taxon>
        <taxon>Mucor</taxon>
    </lineage>
</organism>
<gene>
    <name evidence="8" type="ORF">MFLAVUS_003173</name>
</gene>
<evidence type="ECO:0000259" key="7">
    <source>
        <dbReference type="Pfam" id="PF12862"/>
    </source>
</evidence>
<accession>A0ABP9YSC0</accession>
<dbReference type="EMBL" id="BAABUK010000005">
    <property type="protein sequence ID" value="GAA5809760.1"/>
    <property type="molecule type" value="Genomic_DNA"/>
</dbReference>
<dbReference type="Pfam" id="PF12862">
    <property type="entry name" value="ANAPC5"/>
    <property type="match status" value="1"/>
</dbReference>
<feature type="domain" description="Anaphase-promoting complex subunit 5" evidence="7">
    <location>
        <begin position="115"/>
        <end position="161"/>
    </location>
</feature>
<evidence type="ECO:0000256" key="5">
    <source>
        <dbReference type="ARBA" id="ARBA00022786"/>
    </source>
</evidence>
<comment type="similarity">
    <text evidence="1">Belongs to the APC5 family.</text>
</comment>
<keyword evidence="9" id="KW-1185">Reference proteome</keyword>
<dbReference type="InterPro" id="IPR037679">
    <property type="entry name" value="Apc5"/>
</dbReference>
<keyword evidence="6" id="KW-0131">Cell cycle</keyword>
<reference evidence="8 9" key="1">
    <citation type="submission" date="2024-04" db="EMBL/GenBank/DDBJ databases">
        <title>genome sequences of Mucor flavus KT1a and Helicostylum pulchrum KT1b strains isolated from the surface of a dry-aged beef.</title>
        <authorList>
            <person name="Toyotome T."/>
            <person name="Hosono M."/>
            <person name="Torimaru M."/>
            <person name="Fukuda K."/>
            <person name="Mikami N."/>
        </authorList>
    </citation>
    <scope>NUCLEOTIDE SEQUENCE [LARGE SCALE GENOMIC DNA]</scope>
    <source>
        <strain evidence="8 9">KT1a</strain>
    </source>
</reference>
<dbReference type="InterPro" id="IPR026000">
    <property type="entry name" value="Apc5_dom"/>
</dbReference>
<protein>
    <recommendedName>
        <fullName evidence="2">Anaphase-promoting complex subunit 5</fullName>
    </recommendedName>
</protein>
<sequence>MTSLKEIIDDEDESTEKNQNVVLDKCSVMGMFIRRCRVEYALLPFDRLADIREAFHQYIHGQSGDSQFLTQEQSTWVSVYNVKEFLKSQAEKIERSNPPFKKSRSNTKKYGNNLSEGVAVQYALLNIGILEYRFGHLYNALSSLNDALSAARFNKDEYCLQEVQ</sequence>
<dbReference type="PANTHER" id="PTHR12830:SF9">
    <property type="entry name" value="ANAPHASE-PROMOTING COMPLEX SUBUNIT 5"/>
    <property type="match status" value="1"/>
</dbReference>
<evidence type="ECO:0000313" key="9">
    <source>
        <dbReference type="Proteomes" id="UP001473302"/>
    </source>
</evidence>
<evidence type="ECO:0000256" key="1">
    <source>
        <dbReference type="ARBA" id="ARBA00007450"/>
    </source>
</evidence>
<evidence type="ECO:0000256" key="6">
    <source>
        <dbReference type="ARBA" id="ARBA00023306"/>
    </source>
</evidence>